<dbReference type="SUPFAM" id="SSF53850">
    <property type="entry name" value="Periplasmic binding protein-like II"/>
    <property type="match status" value="1"/>
</dbReference>
<protein>
    <submittedName>
        <fullName evidence="2">Extracellular solute-binding protein</fullName>
    </submittedName>
</protein>
<dbReference type="InterPro" id="IPR026045">
    <property type="entry name" value="Ferric-bd"/>
</dbReference>
<proteinExistence type="predicted"/>
<accession>A0ABU3NXW0</accession>
<dbReference type="PANTHER" id="PTHR30006">
    <property type="entry name" value="THIAMINE-BINDING PERIPLASMIC PROTEIN-RELATED"/>
    <property type="match status" value="1"/>
</dbReference>
<name>A0ABU3NXW0_9FIRM</name>
<organism evidence="2 3">
    <name type="scientific">Anaeroselena agilis</name>
    <dbReference type="NCBI Taxonomy" id="3063788"/>
    <lineage>
        <taxon>Bacteria</taxon>
        <taxon>Bacillati</taxon>
        <taxon>Bacillota</taxon>
        <taxon>Negativicutes</taxon>
        <taxon>Acetonemataceae</taxon>
        <taxon>Anaeroselena</taxon>
    </lineage>
</organism>
<gene>
    <name evidence="2" type="ORF">Q4T40_10355</name>
</gene>
<comment type="caution">
    <text evidence="2">The sequence shown here is derived from an EMBL/GenBank/DDBJ whole genome shotgun (WGS) entry which is preliminary data.</text>
</comment>
<evidence type="ECO:0000256" key="1">
    <source>
        <dbReference type="ARBA" id="ARBA00022729"/>
    </source>
</evidence>
<dbReference type="Pfam" id="PF13343">
    <property type="entry name" value="SBP_bac_6"/>
    <property type="match status" value="1"/>
</dbReference>
<dbReference type="PANTHER" id="PTHR30006:SF2">
    <property type="entry name" value="ABC TRANSPORTER SUBSTRATE-BINDING PROTEIN"/>
    <property type="match status" value="1"/>
</dbReference>
<dbReference type="RefSeq" id="WP_413780150.1">
    <property type="nucleotide sequence ID" value="NZ_JAUOZS010000001.1"/>
</dbReference>
<sequence>MKKPSYLIISLLVIVAMSLTLVAGCGGGDKKPADAPKAKGPSGTVMIYTSIYPDIIELIKPSLKKQFPNLEVQWFQAGTEKVMAKVAGEIEAKKIQADLLMVADPSYYLTLEKQNLLLKYDSPVRKDVKINKDKDGYWTGVRISNMIIAYNTAKVKEADAPKSFKDLLDPKWNGKIAMPSPLLSGTAYVTAGELSAKYGWKYFEDLKANGLKVEEGNSAIQNKLVRGEYLAAIILEENILKIGAKGEPVKVAYPADGTIVIPSPIAIFNTSKNQEAAKAVLDWFLSKEGQEVIVKGWMHSVRDDVAPPKGAPALKTFIDKAIKPDWTRLSAENEKIKETFRSKVLEKK</sequence>
<dbReference type="CDD" id="cd13547">
    <property type="entry name" value="PBP2_Fbp_like_2"/>
    <property type="match status" value="1"/>
</dbReference>
<evidence type="ECO:0000313" key="2">
    <source>
        <dbReference type="EMBL" id="MDT8901644.1"/>
    </source>
</evidence>
<dbReference type="PIRSF" id="PIRSF002825">
    <property type="entry name" value="CfbpA"/>
    <property type="match status" value="1"/>
</dbReference>
<keyword evidence="1" id="KW-0732">Signal</keyword>
<keyword evidence="3" id="KW-1185">Reference proteome</keyword>
<evidence type="ECO:0000313" key="3">
    <source>
        <dbReference type="Proteomes" id="UP001254848"/>
    </source>
</evidence>
<reference evidence="2 3" key="1">
    <citation type="submission" date="2023-07" db="EMBL/GenBank/DDBJ databases">
        <title>The novel representative of Negativicutes class, Anaeroselena agilis gen. nov. sp. nov.</title>
        <authorList>
            <person name="Prokofeva M.I."/>
            <person name="Elcheninov A.G."/>
            <person name="Klyukina A."/>
            <person name="Kublanov I.V."/>
            <person name="Frolov E.N."/>
            <person name="Podosokorskaya O.A."/>
        </authorList>
    </citation>
    <scope>NUCLEOTIDE SEQUENCE [LARGE SCALE GENOMIC DNA]</scope>
    <source>
        <strain evidence="2 3">4137-cl</strain>
    </source>
</reference>
<dbReference type="Proteomes" id="UP001254848">
    <property type="component" value="Unassembled WGS sequence"/>
</dbReference>
<dbReference type="EMBL" id="JAUOZS010000001">
    <property type="protein sequence ID" value="MDT8901644.1"/>
    <property type="molecule type" value="Genomic_DNA"/>
</dbReference>
<dbReference type="Gene3D" id="3.40.190.10">
    <property type="entry name" value="Periplasmic binding protein-like II"/>
    <property type="match status" value="2"/>
</dbReference>
<dbReference type="PROSITE" id="PS51257">
    <property type="entry name" value="PROKAR_LIPOPROTEIN"/>
    <property type="match status" value="1"/>
</dbReference>